<keyword evidence="3" id="KW-1185">Reference proteome</keyword>
<feature type="transmembrane region" description="Helical" evidence="1">
    <location>
        <begin position="168"/>
        <end position="189"/>
    </location>
</feature>
<accession>A0ABX0Q6W8</accession>
<keyword evidence="1" id="KW-0812">Transmembrane</keyword>
<evidence type="ECO:0000313" key="3">
    <source>
        <dbReference type="Proteomes" id="UP001429601"/>
    </source>
</evidence>
<comment type="caution">
    <text evidence="2">The sequence shown here is derived from an EMBL/GenBank/DDBJ whole genome shotgun (WGS) entry which is preliminary data.</text>
</comment>
<protein>
    <submittedName>
        <fullName evidence="2">DUF1275 domain-containing protein</fullName>
    </submittedName>
</protein>
<dbReference type="PANTHER" id="PTHR37314:SF4">
    <property type="entry name" value="UPF0700 TRANSMEMBRANE PROTEIN YOAK"/>
    <property type="match status" value="1"/>
</dbReference>
<keyword evidence="1" id="KW-1133">Transmembrane helix</keyword>
<dbReference type="PANTHER" id="PTHR37314">
    <property type="entry name" value="SLR0142 PROTEIN"/>
    <property type="match status" value="1"/>
</dbReference>
<proteinExistence type="predicted"/>
<organism evidence="2 3">
    <name type="scientific">Luteibacter jiangsuensis</name>
    <dbReference type="NCBI Taxonomy" id="637577"/>
    <lineage>
        <taxon>Bacteria</taxon>
        <taxon>Pseudomonadati</taxon>
        <taxon>Pseudomonadota</taxon>
        <taxon>Gammaproteobacteria</taxon>
        <taxon>Lysobacterales</taxon>
        <taxon>Rhodanobacteraceae</taxon>
        <taxon>Luteibacter</taxon>
    </lineage>
</organism>
<reference evidence="2 3" key="1">
    <citation type="journal article" date="2011" name="Curr. Microbiol.">
        <title>Luteibacter jiangsuensis sp. nov.: a methamidophos-degrading bacterium isolated from a methamidophos-manufacturing factory.</title>
        <authorList>
            <person name="Wang L."/>
            <person name="Wang G.L."/>
            <person name="Li S.P."/>
            <person name="Jiang J.D."/>
        </authorList>
    </citation>
    <scope>NUCLEOTIDE SEQUENCE [LARGE SCALE GENOMIC DNA]</scope>
    <source>
        <strain evidence="2 3">CGMCC 1.10133</strain>
    </source>
</reference>
<dbReference type="Proteomes" id="UP001429601">
    <property type="component" value="Unassembled WGS sequence"/>
</dbReference>
<feature type="transmembrane region" description="Helical" evidence="1">
    <location>
        <begin position="90"/>
        <end position="108"/>
    </location>
</feature>
<keyword evidence="1" id="KW-0472">Membrane</keyword>
<dbReference type="Pfam" id="PF06912">
    <property type="entry name" value="DUF1275"/>
    <property type="match status" value="1"/>
</dbReference>
<sequence>MIPFFPRWIWSWAVFLPLVAGSVNAAALLSLHHGGVTHLTGISTEGAIGLGSGDVALLVHAIGVIALFTVSCAFSAWLARGPRWIPSLSAGALLLAVAALLVVASSVLASTPWLGVMICAAAMGLQNGTTSLVTGAVLRTSHLTGMFTDLGIALGQRVWRGPVDRRRVAVCFTVVASFVCGATGGTLLYLRWHAFALIASAVVSAGVGILTLALARRHATPVAQGGA</sequence>
<dbReference type="InterPro" id="IPR010699">
    <property type="entry name" value="DUF1275"/>
</dbReference>
<name>A0ABX0Q6W8_9GAMM</name>
<evidence type="ECO:0000313" key="2">
    <source>
        <dbReference type="EMBL" id="NID05705.1"/>
    </source>
</evidence>
<gene>
    <name evidence="2" type="ORF">HBF26_12470</name>
</gene>
<evidence type="ECO:0000256" key="1">
    <source>
        <dbReference type="SAM" id="Phobius"/>
    </source>
</evidence>
<feature type="transmembrane region" description="Helical" evidence="1">
    <location>
        <begin position="55"/>
        <end position="78"/>
    </location>
</feature>
<dbReference type="EMBL" id="JAAQQR010000005">
    <property type="protein sequence ID" value="NID05705.1"/>
    <property type="molecule type" value="Genomic_DNA"/>
</dbReference>
<feature type="transmembrane region" description="Helical" evidence="1">
    <location>
        <begin position="195"/>
        <end position="215"/>
    </location>
</feature>
<dbReference type="RefSeq" id="WP_167126842.1">
    <property type="nucleotide sequence ID" value="NZ_JAAQQR010000005.1"/>
</dbReference>